<dbReference type="STRING" id="109376.A0A0D3B0Q1"/>
<dbReference type="InterPro" id="IPR023296">
    <property type="entry name" value="Glyco_hydro_beta-prop_sf"/>
</dbReference>
<protein>
    <submittedName>
        <fullName evidence="6">Uncharacterized protein</fullName>
    </submittedName>
</protein>
<evidence type="ECO:0000256" key="2">
    <source>
        <dbReference type="ARBA" id="ARBA00022801"/>
    </source>
</evidence>
<dbReference type="SUPFAM" id="SSF75005">
    <property type="entry name" value="Arabinanase/levansucrase/invertase"/>
    <property type="match status" value="2"/>
</dbReference>
<dbReference type="AlphaFoldDB" id="A0A0D3B0Q1"/>
<dbReference type="CDD" id="cd18624">
    <property type="entry name" value="GH32_Fruct1-like"/>
    <property type="match status" value="2"/>
</dbReference>
<dbReference type="Gene3D" id="2.60.120.560">
    <property type="entry name" value="Exo-inulinase, domain 1"/>
    <property type="match status" value="2"/>
</dbReference>
<dbReference type="PANTHER" id="PTHR31953">
    <property type="entry name" value="BETA-FRUCTOFURANOSIDASE, INSOLUBLE ISOENZYME CWINV1-RELATED"/>
    <property type="match status" value="1"/>
</dbReference>
<dbReference type="GO" id="GO:0005975">
    <property type="term" value="P:carbohydrate metabolic process"/>
    <property type="evidence" value="ECO:0007669"/>
    <property type="project" value="InterPro"/>
</dbReference>
<dbReference type="Proteomes" id="UP000032141">
    <property type="component" value="Chromosome C3"/>
</dbReference>
<dbReference type="SMART" id="SM00640">
    <property type="entry name" value="Glyco_32"/>
    <property type="match status" value="2"/>
</dbReference>
<dbReference type="FunFam" id="2.60.120.560:FF:000002">
    <property type="entry name" value="Beta-fructofuranosidase, insoluble isoenzyme CWINV1"/>
    <property type="match status" value="1"/>
</dbReference>
<feature type="domain" description="Glycosyl hydrolase family 32 N-terminal" evidence="4">
    <location>
        <begin position="529"/>
        <end position="839"/>
    </location>
</feature>
<dbReference type="EnsemblPlants" id="Bo3g007350.1">
    <property type="protein sequence ID" value="Bo3g007350.1"/>
    <property type="gene ID" value="Bo3g007350"/>
</dbReference>
<evidence type="ECO:0000259" key="5">
    <source>
        <dbReference type="Pfam" id="PF08244"/>
    </source>
</evidence>
<evidence type="ECO:0000256" key="3">
    <source>
        <dbReference type="ARBA" id="ARBA00023295"/>
    </source>
</evidence>
<evidence type="ECO:0000259" key="4">
    <source>
        <dbReference type="Pfam" id="PF00251"/>
    </source>
</evidence>
<dbReference type="InterPro" id="IPR013189">
    <property type="entry name" value="Glyco_hydro_32_C"/>
</dbReference>
<dbReference type="Gene3D" id="2.115.10.20">
    <property type="entry name" value="Glycosyl hydrolase domain, family 43"/>
    <property type="match status" value="2"/>
</dbReference>
<evidence type="ECO:0000313" key="7">
    <source>
        <dbReference type="Proteomes" id="UP000032141"/>
    </source>
</evidence>
<name>A0A0D3B0Q1_BRAOL</name>
<dbReference type="InterPro" id="IPR001362">
    <property type="entry name" value="Glyco_hydro_32"/>
</dbReference>
<keyword evidence="3" id="KW-0326">Glycosidase</keyword>
<feature type="domain" description="Glycosyl hydrolase family 32 N-terminal" evidence="4">
    <location>
        <begin position="23"/>
        <end position="348"/>
    </location>
</feature>
<dbReference type="Pfam" id="PF08244">
    <property type="entry name" value="Glyco_hydro_32C"/>
    <property type="match status" value="1"/>
</dbReference>
<keyword evidence="2" id="KW-0378">Hydrolase</keyword>
<dbReference type="eggNOG" id="KOG0228">
    <property type="taxonomic scope" value="Eukaryota"/>
</dbReference>
<dbReference type="InterPro" id="IPR013320">
    <property type="entry name" value="ConA-like_dom_sf"/>
</dbReference>
<keyword evidence="7" id="KW-1185">Reference proteome</keyword>
<dbReference type="InterPro" id="IPR050551">
    <property type="entry name" value="Fructan_Metab_Enzymes"/>
</dbReference>
<dbReference type="Gramene" id="Bo3g007350.1">
    <property type="protein sequence ID" value="Bo3g007350.1"/>
    <property type="gene ID" value="Bo3g007350"/>
</dbReference>
<reference evidence="6" key="2">
    <citation type="submission" date="2015-03" db="UniProtKB">
        <authorList>
            <consortium name="EnsemblPlants"/>
        </authorList>
    </citation>
    <scope>IDENTIFICATION</scope>
</reference>
<dbReference type="Pfam" id="PF00251">
    <property type="entry name" value="Glyco_hydro_32N"/>
    <property type="match status" value="2"/>
</dbReference>
<dbReference type="InterPro" id="IPR013148">
    <property type="entry name" value="Glyco_hydro_32_N"/>
</dbReference>
<dbReference type="GO" id="GO:0004553">
    <property type="term" value="F:hydrolase activity, hydrolyzing O-glycosyl compounds"/>
    <property type="evidence" value="ECO:0007669"/>
    <property type="project" value="InterPro"/>
</dbReference>
<dbReference type="SUPFAM" id="SSF49899">
    <property type="entry name" value="Concanavalin A-like lectins/glucanases"/>
    <property type="match status" value="2"/>
</dbReference>
<evidence type="ECO:0000256" key="1">
    <source>
        <dbReference type="ARBA" id="ARBA00009902"/>
    </source>
</evidence>
<dbReference type="OMA" id="WEFLDLA"/>
<dbReference type="HOGENOM" id="CLU_010818_0_0_1"/>
<reference evidence="6 7" key="1">
    <citation type="journal article" date="2014" name="Genome Biol.">
        <title>Transcriptome and methylome profiling reveals relics of genome dominance in the mesopolyploid Brassica oleracea.</title>
        <authorList>
            <person name="Parkin I.A."/>
            <person name="Koh C."/>
            <person name="Tang H."/>
            <person name="Robinson S.J."/>
            <person name="Kagale S."/>
            <person name="Clarke W.E."/>
            <person name="Town C.D."/>
            <person name="Nixon J."/>
            <person name="Krishnakumar V."/>
            <person name="Bidwell S.L."/>
            <person name="Denoeud F."/>
            <person name="Belcram H."/>
            <person name="Links M.G."/>
            <person name="Just J."/>
            <person name="Clarke C."/>
            <person name="Bender T."/>
            <person name="Huebert T."/>
            <person name="Mason A.S."/>
            <person name="Pires J.C."/>
            <person name="Barker G."/>
            <person name="Moore J."/>
            <person name="Walley P.G."/>
            <person name="Manoli S."/>
            <person name="Batley J."/>
            <person name="Edwards D."/>
            <person name="Nelson M.N."/>
            <person name="Wang X."/>
            <person name="Paterson A.H."/>
            <person name="King G."/>
            <person name="Bancroft I."/>
            <person name="Chalhoub B."/>
            <person name="Sharpe A.G."/>
        </authorList>
    </citation>
    <scope>NUCLEOTIDE SEQUENCE</scope>
    <source>
        <strain evidence="6 7">cv. TO1000</strain>
    </source>
</reference>
<evidence type="ECO:0000313" key="6">
    <source>
        <dbReference type="EnsemblPlants" id="Bo3g007350.1"/>
    </source>
</evidence>
<proteinExistence type="inferred from homology"/>
<feature type="domain" description="Glycosyl hydrolase family 32 C-terminal" evidence="5">
    <location>
        <begin position="845"/>
        <end position="1036"/>
    </location>
</feature>
<sequence length="1047" mass="117981">MAEDGNDENLPVQNQVLNRTSFHFQPQRNWLNAPMYYKGFYHLFYQHNPLSPEFSRSIIWGHSVSQDMVNWIQLPPALSPSESYDINSCWSGSATILPDGKPVILYTGIDNQERREDRRQVTVLAVPKDASDPLLREWVKPKQNPVMDPSEDVLHYCFRDPTTAWLGQDGRWRVLIGAKERDSRRGVALLYHSTDECVQWTRYQEPLLVSQSNEMLECVDFFPVKLTGKEGVDTSVNNASVRHVLKVSFEEELGGKDCYVIGSYCSETDRFVPDSELTYTRAALRYDDGWFYASKSFFDSAKNRRINWGWVVETDSREDDIEKGWAGLLALPRQMWLDTSGKRLMQWPIQEINNLRTRQVSFHNRQLEGGSMFEITGITAAQADVEVTFDLPVLEDNPRIRDSTHVADAVLFNRGNSLGCVYGPFGLLALASNDLCEQTAIFFKIIRRENGYSVIMGSDENRSSLRDKVHKIPHGTFLDIDPRHEKISLRCLIDHSIIESYGAGGRNVITSRVYPKLAIGEAAKLYAFNNGKKGPLYYKGFYHLFYQHNPLNPFFGDIMVWGHSVSQDLVNWIKLEPALSPSVPSDINSCWSGSTTILPDGKPVILYTGSDTNKHQVTVLAEPKDPSDPLLREWVKPKGNPVMVPPSNVPVDCFRDPTTAWQGHDGKWRALVGAKEKDSNKGMAILYHTDDFVQWTKFLVPLLESQVTGMWECVDFFPVAVTGKEGLDTSVNNSSVRHVLKTSYGGNDCYVIGTYSSETDVFSADSEFTNTAEDLRYDYGNLFASKAFFDSAKNRRISWGWIMERDSNEDDIVKGWAGIMAIPREIWLEKSGKKLMQWPVEEINNLRAKNVSLDSKQLEGGSILEISGITASQADIEVAFDLPDLENDTEALDSEEVDQATIIDGYSASVKGFYGPFGLLALASNDLSEHTAIFFRVNRRGNGYAVLMCSDESKSSLRDNIEKATLGTSLDIDPRHEKISLRCLIDHSVIESYGGGGRSVITSRVYPKMAIGEEARLYVFNHGTKAVTMSSLEAWSMRKAQINSNET</sequence>
<organism evidence="6 7">
    <name type="scientific">Brassica oleracea var. oleracea</name>
    <dbReference type="NCBI Taxonomy" id="109376"/>
    <lineage>
        <taxon>Eukaryota</taxon>
        <taxon>Viridiplantae</taxon>
        <taxon>Streptophyta</taxon>
        <taxon>Embryophyta</taxon>
        <taxon>Tracheophyta</taxon>
        <taxon>Spermatophyta</taxon>
        <taxon>Magnoliopsida</taxon>
        <taxon>eudicotyledons</taxon>
        <taxon>Gunneridae</taxon>
        <taxon>Pentapetalae</taxon>
        <taxon>rosids</taxon>
        <taxon>malvids</taxon>
        <taxon>Brassicales</taxon>
        <taxon>Brassicaceae</taxon>
        <taxon>Brassiceae</taxon>
        <taxon>Brassica</taxon>
    </lineage>
</organism>
<accession>A0A0D3B0Q1</accession>
<comment type="similarity">
    <text evidence="1">Belongs to the glycosyl hydrolase 32 family.</text>
</comment>